<comment type="caution">
    <text evidence="2">The sequence shown here is derived from an EMBL/GenBank/DDBJ whole genome shotgun (WGS) entry which is preliminary data.</text>
</comment>
<dbReference type="PANTHER" id="PTHR45913">
    <property type="entry name" value="EPM2A-INTERACTING PROTEIN 1"/>
    <property type="match status" value="1"/>
</dbReference>
<sequence length="111" mass="12898">MSEKQTSLESFFEKRERPYDETAEDSKTANKKKAAFKRKYQESYLNYGSIATGDSHSPSPLCIICGDQLSNEAMKPSKLLRHMETKHPALKDKPLEFFKRKNMNTKNRSNY</sequence>
<organism evidence="2 3">
    <name type="scientific">Eschrichtius robustus</name>
    <name type="common">California gray whale</name>
    <name type="synonym">Eschrichtius gibbosus</name>
    <dbReference type="NCBI Taxonomy" id="9764"/>
    <lineage>
        <taxon>Eukaryota</taxon>
        <taxon>Metazoa</taxon>
        <taxon>Chordata</taxon>
        <taxon>Craniata</taxon>
        <taxon>Vertebrata</taxon>
        <taxon>Euteleostomi</taxon>
        <taxon>Mammalia</taxon>
        <taxon>Eutheria</taxon>
        <taxon>Laurasiatheria</taxon>
        <taxon>Artiodactyla</taxon>
        <taxon>Whippomorpha</taxon>
        <taxon>Cetacea</taxon>
        <taxon>Mysticeti</taxon>
        <taxon>Eschrichtiidae</taxon>
        <taxon>Eschrichtius</taxon>
    </lineage>
</organism>
<evidence type="ECO:0008006" key="4">
    <source>
        <dbReference type="Google" id="ProtNLM"/>
    </source>
</evidence>
<dbReference type="EMBL" id="JAIQCJ010001822">
    <property type="protein sequence ID" value="KAJ8787230.1"/>
    <property type="molecule type" value="Genomic_DNA"/>
</dbReference>
<evidence type="ECO:0000313" key="3">
    <source>
        <dbReference type="Proteomes" id="UP001159641"/>
    </source>
</evidence>
<evidence type="ECO:0000313" key="2">
    <source>
        <dbReference type="EMBL" id="KAJ8787230.1"/>
    </source>
</evidence>
<feature type="compositionally biased region" description="Basic and acidic residues" evidence="1">
    <location>
        <begin position="11"/>
        <end position="28"/>
    </location>
</feature>
<feature type="region of interest" description="Disordered" evidence="1">
    <location>
        <begin position="91"/>
        <end position="111"/>
    </location>
</feature>
<keyword evidence="3" id="KW-1185">Reference proteome</keyword>
<name>A0AB34H910_ESCRO</name>
<feature type="region of interest" description="Disordered" evidence="1">
    <location>
        <begin position="1"/>
        <end position="33"/>
    </location>
</feature>
<dbReference type="PANTHER" id="PTHR45913:SF19">
    <property type="entry name" value="LOW QUALITY PROTEIN: ZINC FINGER BED DOMAIN-CONTAINING PROTEIN 5-LIKE"/>
    <property type="match status" value="1"/>
</dbReference>
<evidence type="ECO:0000256" key="1">
    <source>
        <dbReference type="SAM" id="MobiDB-lite"/>
    </source>
</evidence>
<dbReference type="Proteomes" id="UP001159641">
    <property type="component" value="Unassembled WGS sequence"/>
</dbReference>
<dbReference type="AlphaFoldDB" id="A0AB34H910"/>
<protein>
    <recommendedName>
        <fullName evidence="4">Zinc finger BED domain-containing protein 5</fullName>
    </recommendedName>
</protein>
<proteinExistence type="predicted"/>
<accession>A0AB34H910</accession>
<gene>
    <name evidence="2" type="ORF">J1605_005816</name>
</gene>
<reference evidence="2 3" key="1">
    <citation type="submission" date="2022-11" db="EMBL/GenBank/DDBJ databases">
        <title>Whole genome sequence of Eschrichtius robustus ER-17-0199.</title>
        <authorList>
            <person name="Bruniche-Olsen A."/>
            <person name="Black A.N."/>
            <person name="Fields C.J."/>
            <person name="Walden K."/>
            <person name="Dewoody J.A."/>
        </authorList>
    </citation>
    <scope>NUCLEOTIDE SEQUENCE [LARGE SCALE GENOMIC DNA]</scope>
    <source>
        <strain evidence="2">ER-17-0199</strain>
        <tissue evidence="2">Blubber</tissue>
    </source>
</reference>